<keyword evidence="5 7" id="KW-1133">Transmembrane helix</keyword>
<comment type="subcellular location">
    <subcellularLocation>
        <location evidence="1">Cell membrane</location>
        <topology evidence="1">Multi-pass membrane protein</topology>
    </subcellularLocation>
</comment>
<organism evidence="9 10">
    <name type="scientific">Heyndrickxia coagulans</name>
    <name type="common">Weizmannia coagulans</name>
    <dbReference type="NCBI Taxonomy" id="1398"/>
    <lineage>
        <taxon>Bacteria</taxon>
        <taxon>Bacillati</taxon>
        <taxon>Bacillota</taxon>
        <taxon>Bacilli</taxon>
        <taxon>Bacillales</taxon>
        <taxon>Bacillaceae</taxon>
        <taxon>Heyndrickxia</taxon>
    </lineage>
</organism>
<dbReference type="GO" id="GO:0005886">
    <property type="term" value="C:plasma membrane"/>
    <property type="evidence" value="ECO:0007669"/>
    <property type="project" value="UniProtKB-SubCell"/>
</dbReference>
<proteinExistence type="inferred from homology"/>
<dbReference type="PANTHER" id="PTHR32322:SF18">
    <property type="entry name" value="S-ADENOSYLMETHIONINE_S-ADENOSYLHOMOCYSTEINE TRANSPORTER"/>
    <property type="match status" value="1"/>
</dbReference>
<name>A0AAW7CGI5_HEYCO</name>
<evidence type="ECO:0000259" key="8">
    <source>
        <dbReference type="Pfam" id="PF00892"/>
    </source>
</evidence>
<feature type="transmembrane region" description="Helical" evidence="7">
    <location>
        <begin position="33"/>
        <end position="54"/>
    </location>
</feature>
<dbReference type="PANTHER" id="PTHR32322">
    <property type="entry name" value="INNER MEMBRANE TRANSPORTER"/>
    <property type="match status" value="1"/>
</dbReference>
<accession>A0AAW7CGI5</accession>
<evidence type="ECO:0000256" key="5">
    <source>
        <dbReference type="ARBA" id="ARBA00022989"/>
    </source>
</evidence>
<feature type="transmembrane region" description="Helical" evidence="7">
    <location>
        <begin position="275"/>
        <end position="293"/>
    </location>
</feature>
<dbReference type="Pfam" id="PF00892">
    <property type="entry name" value="EamA"/>
    <property type="match status" value="2"/>
</dbReference>
<keyword evidence="4 7" id="KW-0812">Transmembrane</keyword>
<keyword evidence="3" id="KW-1003">Cell membrane</keyword>
<feature type="domain" description="EamA" evidence="8">
    <location>
        <begin position="155"/>
        <end position="292"/>
    </location>
</feature>
<reference evidence="9" key="1">
    <citation type="submission" date="2023-06" db="EMBL/GenBank/DDBJ databases">
        <title>Probiogenomic evaluation and L lactic producing Weizmannia coaggulans BKMTCR2-2 from tree bark.</title>
        <authorList>
            <person name="Mahittikon J."/>
            <person name="Tanasupawat S."/>
        </authorList>
    </citation>
    <scope>NUCLEOTIDE SEQUENCE</scope>
    <source>
        <strain evidence="9">BKMTCR2-2</strain>
    </source>
</reference>
<dbReference type="InterPro" id="IPR050638">
    <property type="entry name" value="AA-Vitamin_Transporters"/>
</dbReference>
<comment type="caution">
    <text evidence="9">The sequence shown here is derived from an EMBL/GenBank/DDBJ whole genome shotgun (WGS) entry which is preliminary data.</text>
</comment>
<evidence type="ECO:0000256" key="1">
    <source>
        <dbReference type="ARBA" id="ARBA00004651"/>
    </source>
</evidence>
<feature type="transmembrane region" description="Helical" evidence="7">
    <location>
        <begin position="250"/>
        <end position="269"/>
    </location>
</feature>
<evidence type="ECO:0000256" key="7">
    <source>
        <dbReference type="SAM" id="Phobius"/>
    </source>
</evidence>
<evidence type="ECO:0000256" key="3">
    <source>
        <dbReference type="ARBA" id="ARBA00022475"/>
    </source>
</evidence>
<evidence type="ECO:0000313" key="9">
    <source>
        <dbReference type="EMBL" id="MDL5039601.1"/>
    </source>
</evidence>
<evidence type="ECO:0000313" key="10">
    <source>
        <dbReference type="Proteomes" id="UP001223084"/>
    </source>
</evidence>
<feature type="transmembrane region" description="Helical" evidence="7">
    <location>
        <begin position="154"/>
        <end position="174"/>
    </location>
</feature>
<comment type="similarity">
    <text evidence="2">Belongs to the EamA transporter family.</text>
</comment>
<keyword evidence="6 7" id="KW-0472">Membrane</keyword>
<feature type="transmembrane region" description="Helical" evidence="7">
    <location>
        <begin position="99"/>
        <end position="121"/>
    </location>
</feature>
<feature type="transmembrane region" description="Helical" evidence="7">
    <location>
        <begin position="7"/>
        <end position="27"/>
    </location>
</feature>
<dbReference type="AlphaFoldDB" id="A0AAW7CGI5"/>
<dbReference type="Proteomes" id="UP001223084">
    <property type="component" value="Unassembled WGS sequence"/>
</dbReference>
<gene>
    <name evidence="9" type="ORF">QN341_00575</name>
</gene>
<evidence type="ECO:0000256" key="2">
    <source>
        <dbReference type="ARBA" id="ARBA00007362"/>
    </source>
</evidence>
<dbReference type="EMBL" id="JASUZX010000001">
    <property type="protein sequence ID" value="MDL5039601.1"/>
    <property type="molecule type" value="Genomic_DNA"/>
</dbReference>
<evidence type="ECO:0000256" key="6">
    <source>
        <dbReference type="ARBA" id="ARBA00023136"/>
    </source>
</evidence>
<feature type="transmembrane region" description="Helical" evidence="7">
    <location>
        <begin position="186"/>
        <end position="203"/>
    </location>
</feature>
<feature type="transmembrane region" description="Helical" evidence="7">
    <location>
        <begin position="74"/>
        <end position="93"/>
    </location>
</feature>
<dbReference type="InterPro" id="IPR037185">
    <property type="entry name" value="EmrE-like"/>
</dbReference>
<dbReference type="Gene3D" id="1.10.3730.20">
    <property type="match status" value="1"/>
</dbReference>
<dbReference type="SUPFAM" id="SSF103481">
    <property type="entry name" value="Multidrug resistance efflux transporter EmrE"/>
    <property type="match status" value="2"/>
</dbReference>
<protein>
    <submittedName>
        <fullName evidence="9">DMT family transporter</fullName>
    </submittedName>
</protein>
<feature type="transmembrane region" description="Helical" evidence="7">
    <location>
        <begin position="215"/>
        <end position="238"/>
    </location>
</feature>
<dbReference type="InterPro" id="IPR000620">
    <property type="entry name" value="EamA_dom"/>
</dbReference>
<feature type="domain" description="EamA" evidence="8">
    <location>
        <begin position="8"/>
        <end position="144"/>
    </location>
</feature>
<evidence type="ECO:0000256" key="4">
    <source>
        <dbReference type="ARBA" id="ARBA00022692"/>
    </source>
</evidence>
<feature type="transmembrane region" description="Helical" evidence="7">
    <location>
        <begin position="130"/>
        <end position="148"/>
    </location>
</feature>
<sequence length="313" mass="34224">MTVKNKWAGALCLALASGIWGGMYVVSKYVLNFVPPLTLLWLRYMIGFAALYALLHAGRKKKGKASLAKKDWLLLAWIGFVGYFASVAMQFIGTQKADAHTGAIITSASPVFIVIFARFILKEKLTARKILALIIASAGVVIVIGWDIHVQTYFWGSLILAGAMITWALLSVYVKVASWKMDSLTITTYAILFGLLFTTPFAAREAMMAWPVSSGGFWGMAGILYLGVISTAGAFFLWNKGLEMVEAGSGSLFMFLQPVTGSFLGWLLLHESLNGRFFAGGALILAAIAISLLPERMRLVPRMETQKKYIGLK</sequence>